<dbReference type="Gene3D" id="3.40.50.720">
    <property type="entry name" value="NAD(P)-binding Rossmann-like Domain"/>
    <property type="match status" value="1"/>
</dbReference>
<proteinExistence type="inferred from homology"/>
<evidence type="ECO:0000256" key="1">
    <source>
        <dbReference type="ARBA" id="ARBA00006484"/>
    </source>
</evidence>
<accession>A0A250KU37</accession>
<dbReference type="PANTHER" id="PTHR43639:SF1">
    <property type="entry name" value="SHORT-CHAIN DEHYDROGENASE_REDUCTASE FAMILY PROTEIN"/>
    <property type="match status" value="1"/>
</dbReference>
<name>A0A250KU37_9GAMM</name>
<dbReference type="InterPro" id="IPR036291">
    <property type="entry name" value="NAD(P)-bd_dom_sf"/>
</dbReference>
<dbReference type="InterPro" id="IPR020904">
    <property type="entry name" value="Sc_DH/Rdtase_CS"/>
</dbReference>
<keyword evidence="2" id="KW-0560">Oxidoreductase</keyword>
<dbReference type="GO" id="GO:0016491">
    <property type="term" value="F:oxidoreductase activity"/>
    <property type="evidence" value="ECO:0007669"/>
    <property type="project" value="UniProtKB-KW"/>
</dbReference>
<sequence>MPYTAINDTAAGSGSTSLAERRVLIAGASGAIGAAIAAAVADAGARVCLHYHRSAGPVERLAERINAERGPSRAFPAQADLTEREAAENLFDRAFDRLGGVDVLINCIGTARDDSIMMLSERDADLMLRGNLAPVVYLCEAMRCRCAARDYGRIINITSITGLVGQPMRSLYGAAKGAVIAYTKGLAREIAGRGWTANCIAPQVLDGGIADVMKPQVRAAIMGSTPIKRSCTPNDLVGAALFLASAEAGFITGTVLNVTGGLVTW</sequence>
<evidence type="ECO:0000313" key="3">
    <source>
        <dbReference type="EMBL" id="BBA35137.1"/>
    </source>
</evidence>
<comment type="similarity">
    <text evidence="1">Belongs to the short-chain dehydrogenases/reductases (SDR) family.</text>
</comment>
<dbReference type="EMBL" id="AP017928">
    <property type="protein sequence ID" value="BBA35137.1"/>
    <property type="molecule type" value="Genomic_DNA"/>
</dbReference>
<dbReference type="AlphaFoldDB" id="A0A250KU37"/>
<organism evidence="3 4">
    <name type="scientific">Methylocaldum marinum</name>
    <dbReference type="NCBI Taxonomy" id="1432792"/>
    <lineage>
        <taxon>Bacteria</taxon>
        <taxon>Pseudomonadati</taxon>
        <taxon>Pseudomonadota</taxon>
        <taxon>Gammaproteobacteria</taxon>
        <taxon>Methylococcales</taxon>
        <taxon>Methylococcaceae</taxon>
        <taxon>Methylocaldum</taxon>
    </lineage>
</organism>
<dbReference type="PRINTS" id="PR00080">
    <property type="entry name" value="SDRFAMILY"/>
</dbReference>
<dbReference type="KEGG" id="mmai:sS8_3194"/>
<gene>
    <name evidence="3" type="ORF">sS8_3194</name>
</gene>
<evidence type="ECO:0000256" key="2">
    <source>
        <dbReference type="ARBA" id="ARBA00023002"/>
    </source>
</evidence>
<dbReference type="PROSITE" id="PS00061">
    <property type="entry name" value="ADH_SHORT"/>
    <property type="match status" value="1"/>
</dbReference>
<evidence type="ECO:0000313" key="4">
    <source>
        <dbReference type="Proteomes" id="UP000266313"/>
    </source>
</evidence>
<protein>
    <submittedName>
        <fullName evidence="3">3-oxoacyl-[acyl-carrier-protein] reductase</fullName>
    </submittedName>
</protein>
<dbReference type="SUPFAM" id="SSF51735">
    <property type="entry name" value="NAD(P)-binding Rossmann-fold domains"/>
    <property type="match status" value="1"/>
</dbReference>
<dbReference type="PRINTS" id="PR00081">
    <property type="entry name" value="GDHRDH"/>
</dbReference>
<dbReference type="OrthoDB" id="9806974at2"/>
<dbReference type="InterPro" id="IPR002347">
    <property type="entry name" value="SDR_fam"/>
</dbReference>
<reference evidence="3 4" key="1">
    <citation type="submission" date="2016-12" db="EMBL/GenBank/DDBJ databases">
        <title>Genome sequencing of Methylocaldum marinum.</title>
        <authorList>
            <person name="Takeuchi M."/>
            <person name="Kamagata Y."/>
            <person name="Hiraoka S."/>
            <person name="Oshima K."/>
            <person name="Hattori M."/>
            <person name="Iwasaki W."/>
        </authorList>
    </citation>
    <scope>NUCLEOTIDE SEQUENCE [LARGE SCALE GENOMIC DNA]</scope>
    <source>
        <strain evidence="3 4">S8</strain>
    </source>
</reference>
<dbReference type="Pfam" id="PF13561">
    <property type="entry name" value="adh_short_C2"/>
    <property type="match status" value="1"/>
</dbReference>
<dbReference type="RefSeq" id="WP_119630394.1">
    <property type="nucleotide sequence ID" value="NZ_AP017928.1"/>
</dbReference>
<keyword evidence="4" id="KW-1185">Reference proteome</keyword>
<dbReference type="Proteomes" id="UP000266313">
    <property type="component" value="Chromosome"/>
</dbReference>
<dbReference type="PANTHER" id="PTHR43639">
    <property type="entry name" value="OXIDOREDUCTASE, SHORT-CHAIN DEHYDROGENASE/REDUCTASE FAMILY (AFU_ORTHOLOGUE AFUA_5G02870)"/>
    <property type="match status" value="1"/>
</dbReference>